<keyword evidence="2" id="KW-0808">Transferase</keyword>
<dbReference type="GO" id="GO:0008168">
    <property type="term" value="F:methyltransferase activity"/>
    <property type="evidence" value="ECO:0007669"/>
    <property type="project" value="UniProtKB-KW"/>
</dbReference>
<organism evidence="2 3">
    <name type="scientific">Bordetella pseudohinzii</name>
    <dbReference type="NCBI Taxonomy" id="1331258"/>
    <lineage>
        <taxon>Bacteria</taxon>
        <taxon>Pseudomonadati</taxon>
        <taxon>Pseudomonadota</taxon>
        <taxon>Betaproteobacteria</taxon>
        <taxon>Burkholderiales</taxon>
        <taxon>Alcaligenaceae</taxon>
        <taxon>Bordetella</taxon>
    </lineage>
</organism>
<dbReference type="EMBL" id="CYTV01000007">
    <property type="protein sequence ID" value="CUI89865.1"/>
    <property type="molecule type" value="Genomic_DNA"/>
</dbReference>
<keyword evidence="2" id="KW-0489">Methyltransferase</keyword>
<evidence type="ECO:0000259" key="1">
    <source>
        <dbReference type="Pfam" id="PF02602"/>
    </source>
</evidence>
<evidence type="ECO:0000313" key="3">
    <source>
        <dbReference type="Proteomes" id="UP000053096"/>
    </source>
</evidence>
<dbReference type="AlphaFoldDB" id="A0A0M7G428"/>
<proteinExistence type="predicted"/>
<dbReference type="Proteomes" id="UP000053096">
    <property type="component" value="Unassembled WGS sequence"/>
</dbReference>
<reference evidence="2 3" key="1">
    <citation type="submission" date="2015-09" db="EMBL/GenBank/DDBJ databases">
        <authorList>
            <person name="Jackson K.R."/>
            <person name="Lunt B.L."/>
            <person name="Fisher J.N.B."/>
            <person name="Gardner A.V."/>
            <person name="Bailey M.E."/>
            <person name="Deus L.M."/>
            <person name="Earl A.S."/>
            <person name="Gibby P.D."/>
            <person name="Hartmann K.A."/>
            <person name="Liu J.E."/>
            <person name="Manci A.M."/>
            <person name="Nielsen D.A."/>
            <person name="Solomon M.B."/>
            <person name="Breakwell D.P."/>
            <person name="Burnett S.H."/>
            <person name="Grose J.H."/>
        </authorList>
    </citation>
    <scope>NUCLEOTIDE SEQUENCE [LARGE SCALE GENOMIC DNA]</scope>
    <source>
        <strain evidence="2 3">2789STDY5608636</strain>
    </source>
</reference>
<dbReference type="Gene3D" id="3.40.50.10090">
    <property type="match status" value="2"/>
</dbReference>
<dbReference type="InterPro" id="IPR003754">
    <property type="entry name" value="4pyrrol_synth_uPrphyn_synth"/>
</dbReference>
<evidence type="ECO:0000313" key="2">
    <source>
        <dbReference type="EMBL" id="CUI89865.1"/>
    </source>
</evidence>
<dbReference type="GO" id="GO:0032259">
    <property type="term" value="P:methylation"/>
    <property type="evidence" value="ECO:0007669"/>
    <property type="project" value="UniProtKB-KW"/>
</dbReference>
<dbReference type="InterPro" id="IPR036108">
    <property type="entry name" value="4pyrrol_syn_uPrphyn_synt_sf"/>
</dbReference>
<dbReference type="GO" id="GO:0033014">
    <property type="term" value="P:tetrapyrrole biosynthetic process"/>
    <property type="evidence" value="ECO:0007669"/>
    <property type="project" value="InterPro"/>
</dbReference>
<protein>
    <submittedName>
        <fullName evidence="2">Bifunctional uroporphyrinogen-III synthetase /uroporphyrin-III C-methyltransferase</fullName>
    </submittedName>
</protein>
<accession>A0A0M7G428</accession>
<name>A0A0M7G428_9BORD</name>
<feature type="domain" description="Tetrapyrrole biosynthesis uroporphyrinogen III synthase" evidence="1">
    <location>
        <begin position="17"/>
        <end position="236"/>
    </location>
</feature>
<gene>
    <name evidence="2" type="ORF">ERS370011_02758</name>
</gene>
<dbReference type="Pfam" id="PF02602">
    <property type="entry name" value="HEM4"/>
    <property type="match status" value="1"/>
</dbReference>
<dbReference type="SUPFAM" id="SSF69618">
    <property type="entry name" value="HemD-like"/>
    <property type="match status" value="1"/>
</dbReference>
<sequence>MMSPLAILTRPAGRNEALATRLRGAGWEVHAWPALLIETLPPPGAGLPRPEDFDLVVFVSGNAARLYLGQVFGGGGAWPPGTAAATVGPASARALTGSGFFGANTTVLHPGDDAPTHDSEALWRLIQARGVLPRKVLLVRGTRGRDWLASQLRQAGAEVCVHAVYRRLPAQWEASRLDTLRLWAAQGRAATWLLTSGEGIDAIAAQLARAGLPSWWPQCRYVITHPVLRQRLALAGEGAAAMVKECMPADEAIFEAFGAA</sequence>
<dbReference type="CDD" id="cd06578">
    <property type="entry name" value="HemD"/>
    <property type="match status" value="1"/>
</dbReference>
<dbReference type="GO" id="GO:0004852">
    <property type="term" value="F:uroporphyrinogen-III synthase activity"/>
    <property type="evidence" value="ECO:0007669"/>
    <property type="project" value="InterPro"/>
</dbReference>